<proteinExistence type="predicted"/>
<evidence type="ECO:0000313" key="2">
    <source>
        <dbReference type="Proteomes" id="UP000298652"/>
    </source>
</evidence>
<name>A0A4U6W0F6_SETVI</name>
<dbReference type="Gramene" id="TKW30807">
    <property type="protein sequence ID" value="TKW30807"/>
    <property type="gene ID" value="SEVIR_2G062100v2"/>
</dbReference>
<sequence length="171" mass="18557">MELVEITHLYHLLHIPLPFRVLFFLSAATSVLFSPDTVSLTQRRSFSQCRPPPTSLAFLTSTGLGVAGGRHGLGTTTPALALALVRPRPALALAWLGPMAWPLFHVASTARHSASTQIGARATGLAAPTQGAKSRHIQPHHRWSHTRRGGGGVFCRFEEQGRLDLRIWGTS</sequence>
<protein>
    <submittedName>
        <fullName evidence="1">Uncharacterized protein</fullName>
    </submittedName>
</protein>
<accession>A0A4U6W0F6</accession>
<dbReference type="EMBL" id="CM016553">
    <property type="protein sequence ID" value="TKW30807.1"/>
    <property type="molecule type" value="Genomic_DNA"/>
</dbReference>
<gene>
    <name evidence="1" type="ORF">SEVIR_2G062100v2</name>
</gene>
<dbReference type="Proteomes" id="UP000298652">
    <property type="component" value="Chromosome 2"/>
</dbReference>
<keyword evidence="2" id="KW-1185">Reference proteome</keyword>
<dbReference type="AlphaFoldDB" id="A0A4U6W0F6"/>
<evidence type="ECO:0000313" key="1">
    <source>
        <dbReference type="EMBL" id="TKW30807.1"/>
    </source>
</evidence>
<organism evidence="1 2">
    <name type="scientific">Setaria viridis</name>
    <name type="common">Green bristlegrass</name>
    <name type="synonym">Setaria italica subsp. viridis</name>
    <dbReference type="NCBI Taxonomy" id="4556"/>
    <lineage>
        <taxon>Eukaryota</taxon>
        <taxon>Viridiplantae</taxon>
        <taxon>Streptophyta</taxon>
        <taxon>Embryophyta</taxon>
        <taxon>Tracheophyta</taxon>
        <taxon>Spermatophyta</taxon>
        <taxon>Magnoliopsida</taxon>
        <taxon>Liliopsida</taxon>
        <taxon>Poales</taxon>
        <taxon>Poaceae</taxon>
        <taxon>PACMAD clade</taxon>
        <taxon>Panicoideae</taxon>
        <taxon>Panicodae</taxon>
        <taxon>Paniceae</taxon>
        <taxon>Cenchrinae</taxon>
        <taxon>Setaria</taxon>
    </lineage>
</organism>
<reference evidence="1" key="1">
    <citation type="submission" date="2019-03" db="EMBL/GenBank/DDBJ databases">
        <title>WGS assembly of Setaria viridis.</title>
        <authorList>
            <person name="Huang P."/>
            <person name="Jenkins J."/>
            <person name="Grimwood J."/>
            <person name="Barry K."/>
            <person name="Healey A."/>
            <person name="Mamidi S."/>
            <person name="Sreedasyam A."/>
            <person name="Shu S."/>
            <person name="Feldman M."/>
            <person name="Wu J."/>
            <person name="Yu Y."/>
            <person name="Chen C."/>
            <person name="Johnson J."/>
            <person name="Rokhsar D."/>
            <person name="Baxter I."/>
            <person name="Schmutz J."/>
            <person name="Brutnell T."/>
            <person name="Kellogg E."/>
        </authorList>
    </citation>
    <scope>NUCLEOTIDE SEQUENCE [LARGE SCALE GENOMIC DNA]</scope>
</reference>